<evidence type="ECO:0000313" key="6">
    <source>
        <dbReference type="Proteomes" id="UP000526625"/>
    </source>
</evidence>
<feature type="chain" id="PRO_5027186940" description="LPS-assembly protein LptD" evidence="1">
    <location>
        <begin position="35"/>
        <end position="801"/>
    </location>
</feature>
<comment type="subcellular location">
    <subcellularLocation>
        <location evidence="1">Cell outer membrane</location>
    </subcellularLocation>
</comment>
<dbReference type="GO" id="GO:0043165">
    <property type="term" value="P:Gram-negative-bacterium-type cell outer membrane assembly"/>
    <property type="evidence" value="ECO:0007669"/>
    <property type="project" value="UniProtKB-UniRule"/>
</dbReference>
<keyword evidence="6" id="KW-1185">Reference proteome</keyword>
<name>A0A6P1C190_RHITR</name>
<dbReference type="PANTHER" id="PTHR30189">
    <property type="entry name" value="LPS-ASSEMBLY PROTEIN"/>
    <property type="match status" value="1"/>
</dbReference>
<evidence type="ECO:0000256" key="1">
    <source>
        <dbReference type="HAMAP-Rule" id="MF_01411"/>
    </source>
</evidence>
<dbReference type="GO" id="GO:0009279">
    <property type="term" value="C:cell outer membrane"/>
    <property type="evidence" value="ECO:0007669"/>
    <property type="project" value="UniProtKB-SubCell"/>
</dbReference>
<comment type="function">
    <text evidence="1">Involved in the assembly of lipopolysaccharide (LPS) at the surface of the outer membrane.</text>
</comment>
<dbReference type="RefSeq" id="WP_015339367.1">
    <property type="nucleotide sequence ID" value="NZ_JAADZA010000006.1"/>
</dbReference>
<feature type="signal peptide" evidence="1">
    <location>
        <begin position="1"/>
        <end position="34"/>
    </location>
</feature>
<feature type="domain" description="LptD C-terminal" evidence="2">
    <location>
        <begin position="320"/>
        <end position="728"/>
    </location>
</feature>
<comment type="subunit">
    <text evidence="1">Component of the lipopolysaccharide transport and assembly complex.</text>
</comment>
<dbReference type="Pfam" id="PF04453">
    <property type="entry name" value="LptD"/>
    <property type="match status" value="1"/>
</dbReference>
<comment type="similarity">
    <text evidence="1">Belongs to the LptD family.</text>
</comment>
<dbReference type="Proteomes" id="UP000526625">
    <property type="component" value="Unassembled WGS sequence"/>
</dbReference>
<comment type="caution">
    <text evidence="4">The sequence shown here is derived from an EMBL/GenBank/DDBJ whole genome shotgun (WGS) entry which is preliminary data.</text>
</comment>
<dbReference type="GO" id="GO:1990351">
    <property type="term" value="C:transporter complex"/>
    <property type="evidence" value="ECO:0007669"/>
    <property type="project" value="TreeGrafter"/>
</dbReference>
<accession>A0A6P1C190</accession>
<keyword evidence="1" id="KW-0998">Cell outer membrane</keyword>
<comment type="caution">
    <text evidence="1">Lacks conserved residue(s) required for the propagation of feature annotation.</text>
</comment>
<dbReference type="Proteomes" id="UP000471190">
    <property type="component" value="Unassembled WGS sequence"/>
</dbReference>
<evidence type="ECO:0000313" key="5">
    <source>
        <dbReference type="Proteomes" id="UP000471190"/>
    </source>
</evidence>
<evidence type="ECO:0000259" key="2">
    <source>
        <dbReference type="Pfam" id="PF04453"/>
    </source>
</evidence>
<protein>
    <recommendedName>
        <fullName evidence="1">LPS-assembly protein LptD</fullName>
    </recommendedName>
</protein>
<evidence type="ECO:0000313" key="3">
    <source>
        <dbReference type="EMBL" id="MBB6491712.1"/>
    </source>
</evidence>
<dbReference type="EMBL" id="JACHBF010000005">
    <property type="protein sequence ID" value="MBB6491712.1"/>
    <property type="molecule type" value="Genomic_DNA"/>
</dbReference>
<dbReference type="GO" id="GO:0015920">
    <property type="term" value="P:lipopolysaccharide transport"/>
    <property type="evidence" value="ECO:0007669"/>
    <property type="project" value="InterPro"/>
</dbReference>
<dbReference type="EMBL" id="JAADZA010000006">
    <property type="protein sequence ID" value="NEV10930.1"/>
    <property type="molecule type" value="Genomic_DNA"/>
</dbReference>
<keyword evidence="1" id="KW-0732">Signal</keyword>
<dbReference type="PROSITE" id="PS51257">
    <property type="entry name" value="PROKAR_LIPOPROTEIN"/>
    <property type="match status" value="1"/>
</dbReference>
<proteinExistence type="inferred from homology"/>
<reference evidence="3 6" key="2">
    <citation type="submission" date="2020-08" db="EMBL/GenBank/DDBJ databases">
        <title>Genomic Encyclopedia of Type Strains, Phase IV (KMG-V): Genome sequencing to study the core and pangenomes of soil and plant-associated prokaryotes.</title>
        <authorList>
            <person name="Whitman W."/>
        </authorList>
    </citation>
    <scope>NUCLEOTIDE SEQUENCE [LARGE SCALE GENOMIC DNA]</scope>
    <source>
        <strain evidence="3 6">SEMIA 4059</strain>
    </source>
</reference>
<dbReference type="InterPro" id="IPR050218">
    <property type="entry name" value="LptD"/>
</dbReference>
<dbReference type="InterPro" id="IPR007543">
    <property type="entry name" value="LptD_C"/>
</dbReference>
<dbReference type="InterPro" id="IPR020889">
    <property type="entry name" value="LipoPS_assembly_LptD"/>
</dbReference>
<dbReference type="PANTHER" id="PTHR30189:SF1">
    <property type="entry name" value="LPS-ASSEMBLY PROTEIN LPTD"/>
    <property type="match status" value="1"/>
</dbReference>
<dbReference type="HAMAP" id="MF_01411">
    <property type="entry name" value="LPS_assembly_LptD"/>
    <property type="match status" value="1"/>
</dbReference>
<reference evidence="4 5" key="1">
    <citation type="submission" date="2020-02" db="EMBL/GenBank/DDBJ databases">
        <title>Draft genome sequence of Rhizobium tropici.</title>
        <authorList>
            <person name="Khayi S."/>
            <person name="Jemo M."/>
        </authorList>
    </citation>
    <scope>NUCLEOTIDE SEQUENCE [LARGE SCALE GENOMIC DNA]</scope>
    <source>
        <strain evidence="4 5">A12</strain>
    </source>
</reference>
<evidence type="ECO:0000313" key="4">
    <source>
        <dbReference type="EMBL" id="NEV10930.1"/>
    </source>
</evidence>
<keyword evidence="1" id="KW-0472">Membrane</keyword>
<dbReference type="Gene3D" id="2.60.450.10">
    <property type="entry name" value="Lipopolysaccharide (LPS) transport protein A like domain"/>
    <property type="match status" value="1"/>
</dbReference>
<organism evidence="4 5">
    <name type="scientific">Rhizobium tropici</name>
    <dbReference type="NCBI Taxonomy" id="398"/>
    <lineage>
        <taxon>Bacteria</taxon>
        <taxon>Pseudomonadati</taxon>
        <taxon>Pseudomonadota</taxon>
        <taxon>Alphaproteobacteria</taxon>
        <taxon>Hyphomicrobiales</taxon>
        <taxon>Rhizobiaceae</taxon>
        <taxon>Rhizobium/Agrobacterium group</taxon>
        <taxon>Rhizobium</taxon>
    </lineage>
</organism>
<sequence precursor="true">MAAGNRKSIRKFVAALVTGTAACAYILSPVVAYAQVNNNNASNNNGGAGTATSPIKVKVPDGAKLVLSSNELVYNKDTQIVTASGAVQINYGGYRMVAQRVEYNQKSGRMTALGNVELITPDGNRMYGDKMDVTDSFSDGFVNALRIEMPDNTRMVAEKGERVGGNQLILTKGVYTACMACSEQGRAPLWQVKAQRVVQNGVTHTIRLEHARFELFGLPIAYIPWVTVPDNTVKRKSGFLFPSVSVSQRLGVGVKVPYYYVISPSMDATVTATGFSNQGLLLEGEFRQRFENGTHTLRVAGISQMNPDAFTAGTTDAENKTRGMINSKADFRINPRWTFGWDVMVQSDNNFSRTYGLDGLTQSTHTNQAYLTGIGKRNFFDMRAFYYNVQDTDNNATAQKQQAYVYPSIDYHYVDPKSVYGGELSATMNFTHLSREKTSALDNVVNLGDANLNDRFLGLSGDYTRLSTEVQWQRTFTTDEGLVLTPLAAARGDVYGLDMNSPNSFGTSFNYPGNYDTSDYATRGMVTAGLEAKYPFLITTSNSTHVFEPIAQIYVRPDEQLAGRLPNEDAQSFVFDATNLFDRDKFSGFDRIEGGTRANVGWRYTASFDSGYKLQHIFGQSYQLAGRNSFATDDLAGVGSDSGLETTRSDYVTMFGLTTPQGISLATSYRFDQKDFAFKRGDTSVGFSNDVFQTSLIYTHIAAQPQYGFTSNQDEIQSRAQIKFKEYWSVFGTVSYDLNSNEITRQGVGLSYEDECTIFTVSFLDKKDSTASSASNWSIGARLTFRTLGDVNLGSVQDATF</sequence>
<dbReference type="AlphaFoldDB" id="A0A6P1C190"/>
<gene>
    <name evidence="1" type="primary">lptD</name>
    <name evidence="3" type="ORF">GGD45_002114</name>
    <name evidence="4" type="ORF">GXW80_07960</name>
</gene>